<comment type="caution">
    <text evidence="1">The sequence shown here is derived from an EMBL/GenBank/DDBJ whole genome shotgun (WGS) entry which is preliminary data.</text>
</comment>
<dbReference type="Proteomes" id="UP001202827">
    <property type="component" value="Unassembled WGS sequence"/>
</dbReference>
<evidence type="ECO:0000313" key="2">
    <source>
        <dbReference type="Proteomes" id="UP001202827"/>
    </source>
</evidence>
<gene>
    <name evidence="1" type="ORF">M0654_11290</name>
</gene>
<evidence type="ECO:0000313" key="1">
    <source>
        <dbReference type="EMBL" id="MCK8780570.1"/>
    </source>
</evidence>
<dbReference type="RefSeq" id="WP_248683180.1">
    <property type="nucleotide sequence ID" value="NZ_JALPRY010000012.1"/>
</dbReference>
<name>A0ABT0IRR5_9HYPH</name>
<accession>A0ABT0IRR5</accession>
<keyword evidence="2" id="KW-1185">Reference proteome</keyword>
<protein>
    <submittedName>
        <fullName evidence="1">Uncharacterized protein</fullName>
    </submittedName>
</protein>
<proteinExistence type="predicted"/>
<reference evidence="1 2" key="1">
    <citation type="submission" date="2022-04" db="EMBL/GenBank/DDBJ databases">
        <title>Rhizobium coralii sp. nov., isolated from coral Turbinaria peltata.</title>
        <authorList>
            <person name="Sun H."/>
        </authorList>
    </citation>
    <scope>NUCLEOTIDE SEQUENCE [LARGE SCALE GENOMIC DNA]</scope>
    <source>
        <strain evidence="1 2">NTR19</strain>
    </source>
</reference>
<organism evidence="1 2">
    <name type="scientific">Neorhizobium turbinariae</name>
    <dbReference type="NCBI Taxonomy" id="2937795"/>
    <lineage>
        <taxon>Bacteria</taxon>
        <taxon>Pseudomonadati</taxon>
        <taxon>Pseudomonadota</taxon>
        <taxon>Alphaproteobacteria</taxon>
        <taxon>Hyphomicrobiales</taxon>
        <taxon>Rhizobiaceae</taxon>
        <taxon>Rhizobium/Agrobacterium group</taxon>
        <taxon>Neorhizobium</taxon>
    </lineage>
</organism>
<dbReference type="EMBL" id="JALPRY010000012">
    <property type="protein sequence ID" value="MCK8780570.1"/>
    <property type="molecule type" value="Genomic_DNA"/>
</dbReference>
<sequence>MAWVMGDPVAASNGVYGKVGASGSWTRRADLPFSFIIASDAGAGTPNAIQATTSVPVSGSSLVWLNIAATNTGSPVSVSFNGGAALTIKTNSGNDVVAGGLVSGIIVMGIVSGPTFRLVSDQASAAIITAAEGWASIAQAAANGNLTFITRNAASSAMIDASIHSITLKGDASEGDSLGGLFVDTEKGSTDTFESEDGRTWYRAPDVGPQRLHGATIDFLRESLVKPILMPFNRRLFRRKVALRLSIICPDEAAILAGSPGATYSYPSAMTIDEVAGQLIIVSTLNVGTAVWHKVYRWNPGGGNHGDYLFSVKAGSTVPQGAHVSYEGGTRYLYTKNASPNVGKYAFPTNPTNLSTLSLSSSVDMDLNYNICGRNGVLTTENFATNHGSNTRQRHRFTRRNLDGSIIDRFDIGALHASVSGYWIDKIPKQQTMAEGPGFYAFNYGGHWDGAAPVTPYMYCGTKLFVPGTQDPIATSLMNPAGVKAILNAKGVSSIRSEGEGIHVMNDGTIYSLFVVDAMEADLNIVIFEEFSEAPDAIDFANAAVTWSHPSKADRAVQLSRSGNVTLAVASTTPQKIPFQSTVMTDYAGYYDAANDVIRPLPGMHMFYGAVEVANPSDNELLQIYLYRNGASMQRGEKFFANTTGGQTVEFAPTIIDCSGNDTFDFRLEASSATGKTINGSAAITRVGCFAV</sequence>